<evidence type="ECO:0000313" key="2">
    <source>
        <dbReference type="Proteomes" id="UP001174677"/>
    </source>
</evidence>
<reference evidence="1 2" key="1">
    <citation type="journal article" date="2023" name="Plant Biotechnol. J.">
        <title>Chromosome-level wild Hevea brasiliensis genome provides new tools for genomic-assisted breeding and valuable loci to elevate rubber yield.</title>
        <authorList>
            <person name="Cheng H."/>
            <person name="Song X."/>
            <person name="Hu Y."/>
            <person name="Wu T."/>
            <person name="Yang Q."/>
            <person name="An Z."/>
            <person name="Feng S."/>
            <person name="Deng Z."/>
            <person name="Wu W."/>
            <person name="Zeng X."/>
            <person name="Tu M."/>
            <person name="Wang X."/>
            <person name="Huang H."/>
        </authorList>
    </citation>
    <scope>NUCLEOTIDE SEQUENCE [LARGE SCALE GENOMIC DNA]</scope>
    <source>
        <strain evidence="1">MT/VB/25A 57/8</strain>
    </source>
</reference>
<organism evidence="1 2">
    <name type="scientific">Hevea brasiliensis</name>
    <name type="common">Para rubber tree</name>
    <name type="synonym">Siphonia brasiliensis</name>
    <dbReference type="NCBI Taxonomy" id="3981"/>
    <lineage>
        <taxon>Eukaryota</taxon>
        <taxon>Viridiplantae</taxon>
        <taxon>Streptophyta</taxon>
        <taxon>Embryophyta</taxon>
        <taxon>Tracheophyta</taxon>
        <taxon>Spermatophyta</taxon>
        <taxon>Magnoliopsida</taxon>
        <taxon>eudicotyledons</taxon>
        <taxon>Gunneridae</taxon>
        <taxon>Pentapetalae</taxon>
        <taxon>rosids</taxon>
        <taxon>fabids</taxon>
        <taxon>Malpighiales</taxon>
        <taxon>Euphorbiaceae</taxon>
        <taxon>Crotonoideae</taxon>
        <taxon>Micrandreae</taxon>
        <taxon>Hevea</taxon>
    </lineage>
</organism>
<accession>A0ABQ9KBK0</accession>
<evidence type="ECO:0000313" key="1">
    <source>
        <dbReference type="EMBL" id="KAJ9132691.1"/>
    </source>
</evidence>
<proteinExistence type="predicted"/>
<keyword evidence="2" id="KW-1185">Reference proteome</keyword>
<dbReference type="EMBL" id="JARPOI010000019">
    <property type="protein sequence ID" value="KAJ9132691.1"/>
    <property type="molecule type" value="Genomic_DNA"/>
</dbReference>
<comment type="caution">
    <text evidence="1">The sequence shown here is derived from an EMBL/GenBank/DDBJ whole genome shotgun (WGS) entry which is preliminary data.</text>
</comment>
<name>A0ABQ9KBK0_HEVBR</name>
<sequence>MDAKVAGEKRLLQLNELEEFCLHAYENAKIYKEQTKRWHEKHILRRDLQLKSRWLGPFEVVQVCPYRVVEVKKDDKNFKVNGQRLKVYIEKEFEKVKMAWLLD</sequence>
<protein>
    <submittedName>
        <fullName evidence="1">Uncharacterized protein</fullName>
    </submittedName>
</protein>
<gene>
    <name evidence="1" type="ORF">P3X46_033531</name>
</gene>
<dbReference type="Proteomes" id="UP001174677">
    <property type="component" value="Unassembled WGS sequence"/>
</dbReference>